<feature type="transmembrane region" description="Helical" evidence="1">
    <location>
        <begin position="208"/>
        <end position="227"/>
    </location>
</feature>
<name>A0ABX9TXA2_9GAMM</name>
<evidence type="ECO:0000313" key="2">
    <source>
        <dbReference type="EMBL" id="RLL22435.1"/>
    </source>
</evidence>
<sequence length="232" mass="25909">MFTSPLKTIIYLSVMGTLFIGCTTKNLITKDHKTHTRTNKVTLIEDQVVAFGKPAQNLPNLPADSLVIAGQQKSYILTQGGSQFISLIGKLDPKNIQVTRDLSFYSEKNDGHFTGILPLSYVKLKEDITKRDKEFFIENGAKECSSSSDERMSAQRFCFEIKLAGVVYPAANNLKSLKALSKPYQVSIYTQQQESYKSKSNMNPLEKLVLLPFAVAIDVVTLPFQVANKLFD</sequence>
<organism evidence="2 3">
    <name type="scientific">Acinetobacter chengduensis</name>
    <dbReference type="NCBI Taxonomy" id="2420890"/>
    <lineage>
        <taxon>Bacteria</taxon>
        <taxon>Pseudomonadati</taxon>
        <taxon>Pseudomonadota</taxon>
        <taxon>Gammaproteobacteria</taxon>
        <taxon>Moraxellales</taxon>
        <taxon>Moraxellaceae</taxon>
        <taxon>Acinetobacter</taxon>
    </lineage>
</organism>
<evidence type="ECO:0008006" key="4">
    <source>
        <dbReference type="Google" id="ProtNLM"/>
    </source>
</evidence>
<reference evidence="2 3" key="1">
    <citation type="submission" date="2018-09" db="EMBL/GenBank/DDBJ databases">
        <title>The draft genome of Acinetobacter sp. strains.</title>
        <authorList>
            <person name="Qin J."/>
            <person name="Feng Y."/>
            <person name="Zong Z."/>
        </authorList>
    </citation>
    <scope>NUCLEOTIDE SEQUENCE [LARGE SCALE GENOMIC DNA]</scope>
    <source>
        <strain evidence="2 3">WCHAc060005</strain>
    </source>
</reference>
<keyword evidence="1" id="KW-0812">Transmembrane</keyword>
<dbReference type="Proteomes" id="UP000280271">
    <property type="component" value="Unassembled WGS sequence"/>
</dbReference>
<protein>
    <recommendedName>
        <fullName evidence="4">Lipoprotein</fullName>
    </recommendedName>
</protein>
<dbReference type="EMBL" id="RCHC01000006">
    <property type="protein sequence ID" value="RLL22435.1"/>
    <property type="molecule type" value="Genomic_DNA"/>
</dbReference>
<proteinExistence type="predicted"/>
<keyword evidence="3" id="KW-1185">Reference proteome</keyword>
<keyword evidence="1" id="KW-1133">Transmembrane helix</keyword>
<evidence type="ECO:0000313" key="3">
    <source>
        <dbReference type="Proteomes" id="UP000280271"/>
    </source>
</evidence>
<dbReference type="RefSeq" id="WP_120374859.1">
    <property type="nucleotide sequence ID" value="NZ_RCHC01000006.1"/>
</dbReference>
<evidence type="ECO:0000256" key="1">
    <source>
        <dbReference type="SAM" id="Phobius"/>
    </source>
</evidence>
<dbReference type="PROSITE" id="PS51257">
    <property type="entry name" value="PROKAR_LIPOPROTEIN"/>
    <property type="match status" value="1"/>
</dbReference>
<accession>A0ABX9TXA2</accession>
<feature type="transmembrane region" description="Helical" evidence="1">
    <location>
        <begin position="6"/>
        <end position="28"/>
    </location>
</feature>
<keyword evidence="1" id="KW-0472">Membrane</keyword>
<gene>
    <name evidence="2" type="ORF">D9K81_06715</name>
</gene>
<comment type="caution">
    <text evidence="2">The sequence shown here is derived from an EMBL/GenBank/DDBJ whole genome shotgun (WGS) entry which is preliminary data.</text>
</comment>